<sequence>RADMILRSSDSVDFFILESFLRIISPVFEDKCSMNQASNGGVTARSRLPVMEVGENSRTLHHLLLLIYPYDDQPPLQDAELFSNVAAAARKYKMTGIEKKLEGYLAGSSLMSSEPLLIYARAISLGWGETAKSAAKSMLSQDLQDMTYVKGLEYITGMDLQHLMEYRFRCGSAASTV</sequence>
<dbReference type="AlphaFoldDB" id="A0A2A9NRC0"/>
<reference evidence="1 2" key="1">
    <citation type="submission" date="2014-02" db="EMBL/GenBank/DDBJ databases">
        <title>Transposable element dynamics among asymbiotic and ectomycorrhizal Amanita fungi.</title>
        <authorList>
            <consortium name="DOE Joint Genome Institute"/>
            <person name="Hess J."/>
            <person name="Skrede I."/>
            <person name="Wolfe B."/>
            <person name="LaButti K."/>
            <person name="Ohm R.A."/>
            <person name="Grigoriev I.V."/>
            <person name="Pringle A."/>
        </authorList>
    </citation>
    <scope>NUCLEOTIDE SEQUENCE [LARGE SCALE GENOMIC DNA]</scope>
    <source>
        <strain evidence="1 2">SKay4041</strain>
    </source>
</reference>
<organism evidence="1 2">
    <name type="scientific">Amanita thiersii Skay4041</name>
    <dbReference type="NCBI Taxonomy" id="703135"/>
    <lineage>
        <taxon>Eukaryota</taxon>
        <taxon>Fungi</taxon>
        <taxon>Dikarya</taxon>
        <taxon>Basidiomycota</taxon>
        <taxon>Agaricomycotina</taxon>
        <taxon>Agaricomycetes</taxon>
        <taxon>Agaricomycetidae</taxon>
        <taxon>Agaricales</taxon>
        <taxon>Pluteineae</taxon>
        <taxon>Amanitaceae</taxon>
        <taxon>Amanita</taxon>
    </lineage>
</organism>
<feature type="non-terminal residue" evidence="1">
    <location>
        <position position="177"/>
    </location>
</feature>
<dbReference type="Proteomes" id="UP000242287">
    <property type="component" value="Unassembled WGS sequence"/>
</dbReference>
<dbReference type="OrthoDB" id="6359816at2759"/>
<feature type="non-terminal residue" evidence="1">
    <location>
        <position position="1"/>
    </location>
</feature>
<protein>
    <recommendedName>
        <fullName evidence="3">BTB domain-containing protein</fullName>
    </recommendedName>
</protein>
<gene>
    <name evidence="1" type="ORF">AMATHDRAFT_104187</name>
</gene>
<evidence type="ECO:0000313" key="1">
    <source>
        <dbReference type="EMBL" id="PFH50232.1"/>
    </source>
</evidence>
<evidence type="ECO:0000313" key="2">
    <source>
        <dbReference type="Proteomes" id="UP000242287"/>
    </source>
</evidence>
<evidence type="ECO:0008006" key="3">
    <source>
        <dbReference type="Google" id="ProtNLM"/>
    </source>
</evidence>
<dbReference type="EMBL" id="KZ302008">
    <property type="protein sequence ID" value="PFH50232.1"/>
    <property type="molecule type" value="Genomic_DNA"/>
</dbReference>
<accession>A0A2A9NRC0</accession>
<proteinExistence type="predicted"/>
<keyword evidence="2" id="KW-1185">Reference proteome</keyword>
<name>A0A2A9NRC0_9AGAR</name>
<dbReference type="STRING" id="703135.A0A2A9NRC0"/>